<dbReference type="Pfam" id="PF23437">
    <property type="entry name" value="DUF7122"/>
    <property type="match status" value="1"/>
</dbReference>
<dbReference type="RefSeq" id="WP_248908571.1">
    <property type="nucleotide sequence ID" value="NZ_CP109979.1"/>
</dbReference>
<dbReference type="GeneID" id="76200704"/>
<dbReference type="Gene3D" id="3.10.450.720">
    <property type="match status" value="1"/>
</dbReference>
<name>A0ABD5YSP3_9EURY</name>
<evidence type="ECO:0000259" key="1">
    <source>
        <dbReference type="Pfam" id="PF13636"/>
    </source>
</evidence>
<dbReference type="InterPro" id="IPR027391">
    <property type="entry name" value="Nol1_Nop2_Fmu_2"/>
</dbReference>
<protein>
    <recommendedName>
        <fullName evidence="5">rRNA small subunit methyltransferase F RNA-binding PUA-like domain-containing protein</fullName>
    </recommendedName>
</protein>
<proteinExistence type="predicted"/>
<dbReference type="Proteomes" id="UP001596417">
    <property type="component" value="Unassembled WGS sequence"/>
</dbReference>
<sequence length="170" mass="19278">MSEQNIGQQFDRLPATSTERVVDGRPTREEVLAWWDERFGVPPDVFDGHTFWEKGSGKLWAFSGDVPSPATIEALGITFLRVRQEHWKPTTDAVQRFGQHATKNVIDLEDEQARAFVAGEDQERAWDGDWGYLIVTHTIAGEPEPLGVGLYVYGELRSQIPKGRRRNISQ</sequence>
<gene>
    <name evidence="3" type="ORF">ACFQL7_15160</name>
</gene>
<reference evidence="3 4" key="1">
    <citation type="journal article" date="2019" name="Int. J. Syst. Evol. Microbiol.">
        <title>The Global Catalogue of Microorganisms (GCM) 10K type strain sequencing project: providing services to taxonomists for standard genome sequencing and annotation.</title>
        <authorList>
            <consortium name="The Broad Institute Genomics Platform"/>
            <consortium name="The Broad Institute Genome Sequencing Center for Infectious Disease"/>
            <person name="Wu L."/>
            <person name="Ma J."/>
        </authorList>
    </citation>
    <scope>NUCLEOTIDE SEQUENCE [LARGE SCALE GENOMIC DNA]</scope>
    <source>
        <strain evidence="3 4">RDMS1</strain>
    </source>
</reference>
<comment type="caution">
    <text evidence="3">The sequence shown here is derived from an EMBL/GenBank/DDBJ whole genome shotgun (WGS) entry which is preliminary data.</text>
</comment>
<organism evidence="3 4">
    <name type="scientific">Halocatena marina</name>
    <dbReference type="NCBI Taxonomy" id="2934937"/>
    <lineage>
        <taxon>Archaea</taxon>
        <taxon>Methanobacteriati</taxon>
        <taxon>Methanobacteriota</taxon>
        <taxon>Stenosarchaea group</taxon>
        <taxon>Halobacteria</taxon>
        <taxon>Halobacteriales</taxon>
        <taxon>Natronomonadaceae</taxon>
        <taxon>Halocatena</taxon>
    </lineage>
</organism>
<dbReference type="Pfam" id="PF13636">
    <property type="entry name" value="Methyltranf_PUA"/>
    <property type="match status" value="1"/>
</dbReference>
<dbReference type="AlphaFoldDB" id="A0ABD5YSP3"/>
<feature type="domain" description="DUF7122" evidence="2">
    <location>
        <begin position="3"/>
        <end position="76"/>
    </location>
</feature>
<dbReference type="InterPro" id="IPR055546">
    <property type="entry name" value="DUF7122"/>
</dbReference>
<evidence type="ECO:0000313" key="3">
    <source>
        <dbReference type="EMBL" id="MFC7191029.1"/>
    </source>
</evidence>
<dbReference type="EMBL" id="JBHTAX010000001">
    <property type="protein sequence ID" value="MFC7191029.1"/>
    <property type="molecule type" value="Genomic_DNA"/>
</dbReference>
<evidence type="ECO:0008006" key="5">
    <source>
        <dbReference type="Google" id="ProtNLM"/>
    </source>
</evidence>
<keyword evidence="4" id="KW-1185">Reference proteome</keyword>
<accession>A0ABD5YSP3</accession>
<feature type="domain" description="rRNA small subunit methyltransferase F RNA-binding PUA-like" evidence="1">
    <location>
        <begin position="113"/>
        <end position="166"/>
    </location>
</feature>
<evidence type="ECO:0000259" key="2">
    <source>
        <dbReference type="Pfam" id="PF23437"/>
    </source>
</evidence>
<evidence type="ECO:0000313" key="4">
    <source>
        <dbReference type="Proteomes" id="UP001596417"/>
    </source>
</evidence>